<dbReference type="GO" id="GO:0008033">
    <property type="term" value="P:tRNA processing"/>
    <property type="evidence" value="ECO:0007669"/>
    <property type="project" value="UniProtKB-UniRule"/>
</dbReference>
<reference evidence="6 7" key="1">
    <citation type="journal article" date="2018" name="Front. Microbiol.">
        <title>Phylogeny of Vibrio vulnificus from the Analysis of the Core-Genome: Implications for Intra-Species Taxonomy.</title>
        <authorList>
            <person name="Roig F.J."/>
            <person name="Gonzalez-Candelas F."/>
            <person name="Sanjuan E."/>
            <person name="Fouz B."/>
            <person name="Feil E.J."/>
            <person name="Llorens C."/>
            <person name="Baker-Austin C."/>
            <person name="Oliver J.D."/>
            <person name="Danin-Poleg Y."/>
            <person name="Gibas C.J."/>
            <person name="Kashi Y."/>
            <person name="Gulig P.A."/>
            <person name="Morrison S.S."/>
            <person name="Amaro C."/>
        </authorList>
    </citation>
    <scope>NUCLEOTIDE SEQUENCE [LARGE SCALE GENOMIC DNA]</scope>
    <source>
        <strain evidence="6 7">CECT4608</strain>
    </source>
</reference>
<dbReference type="Pfam" id="PF21130">
    <property type="entry name" value="YgfZ_barrel"/>
    <property type="match status" value="1"/>
</dbReference>
<dbReference type="NCBIfam" id="TIGR03317">
    <property type="entry name" value="ygfZ_signature"/>
    <property type="match status" value="1"/>
</dbReference>
<evidence type="ECO:0000256" key="3">
    <source>
        <dbReference type="ARBA" id="ARBA00022954"/>
    </source>
</evidence>
<dbReference type="InterPro" id="IPR045179">
    <property type="entry name" value="YgfZ/GcvT"/>
</dbReference>
<gene>
    <name evidence="6" type="ORF">CRN52_18065</name>
</gene>
<sequence length="343" mass="37739">MVTCRLTYLNKSTLWIANNMQSTQPIQRCVLGSQQALPELAVSLLDNLGLITMTGNDKKSYLQGQVTCDVVSLEADQVTWGGHCDAKGKLWSAFRLFHYGDGYAMLQDKSAIDVELRELKKYAVFAKVEINVSDAILLGVCGVQAEQAIAKLTNNAEAAVATFAQGTAVKISPQRWLLVVDANQQDEVLAMLATAPLCDHALWDLYDILEVAPRIPAFAQNEHIPQAVNLQAVNGISFKKGCYTGQETVARAKYRGINKRALYRLSGAIAPSTTETTISLERSVGDNWRAAGEALVSYHFDDGRATGLFVLPNDLEPETQFRLAGQSEQLWQREPLPYSLDDE</sequence>
<dbReference type="SUPFAM" id="SSF101790">
    <property type="entry name" value="Aminomethyltransferase beta-barrel domain"/>
    <property type="match status" value="1"/>
</dbReference>
<dbReference type="FunFam" id="3.30.70.1400:FF:000002">
    <property type="entry name" value="tRNA-modifying protein YgfZ"/>
    <property type="match status" value="1"/>
</dbReference>
<evidence type="ECO:0000259" key="5">
    <source>
        <dbReference type="Pfam" id="PF21130"/>
    </source>
</evidence>
<keyword evidence="1 4" id="KW-0963">Cytoplasm</keyword>
<dbReference type="InterPro" id="IPR023758">
    <property type="entry name" value="tRNA-modifying_YgfZ"/>
</dbReference>
<dbReference type="Gene3D" id="3.30.70.1630">
    <property type="match status" value="1"/>
</dbReference>
<comment type="subcellular location">
    <subcellularLocation>
        <location evidence="4">Cytoplasm</location>
    </subcellularLocation>
</comment>
<evidence type="ECO:0000256" key="2">
    <source>
        <dbReference type="ARBA" id="ARBA00022694"/>
    </source>
</evidence>
<evidence type="ECO:0000256" key="4">
    <source>
        <dbReference type="HAMAP-Rule" id="MF_01175"/>
    </source>
</evidence>
<keyword evidence="2 4" id="KW-0819">tRNA processing</keyword>
<dbReference type="GO" id="GO:0009451">
    <property type="term" value="P:RNA modification"/>
    <property type="evidence" value="ECO:0007669"/>
    <property type="project" value="InterPro"/>
</dbReference>
<dbReference type="EMBL" id="PDGH01000124">
    <property type="protein sequence ID" value="POB44508.1"/>
    <property type="molecule type" value="Genomic_DNA"/>
</dbReference>
<comment type="function">
    <text evidence="4">Folate-binding protein involved in regulating the level of ATP-DnaA and in the modification of some tRNAs. It is probably a key factor in regulatory networks that act via tRNA modification, such as initiation of chromosomal replication.</text>
</comment>
<dbReference type="PANTHER" id="PTHR22602">
    <property type="entry name" value="TRANSFERASE CAF17, MITOCHONDRIAL-RELATED"/>
    <property type="match status" value="1"/>
</dbReference>
<dbReference type="NCBIfam" id="NF007110">
    <property type="entry name" value="PRK09559.1"/>
    <property type="match status" value="1"/>
</dbReference>
<dbReference type="InterPro" id="IPR048451">
    <property type="entry name" value="YgfZ_barrel"/>
</dbReference>
<dbReference type="GO" id="GO:0016226">
    <property type="term" value="P:iron-sulfur cluster assembly"/>
    <property type="evidence" value="ECO:0007669"/>
    <property type="project" value="TreeGrafter"/>
</dbReference>
<comment type="caution">
    <text evidence="4">Lacks conserved residue(s) required for the propagation of feature annotation.</text>
</comment>
<organism evidence="6 7">
    <name type="scientific">Vibrio vulnificus</name>
    <dbReference type="NCBI Taxonomy" id="672"/>
    <lineage>
        <taxon>Bacteria</taxon>
        <taxon>Pseudomonadati</taxon>
        <taxon>Pseudomonadota</taxon>
        <taxon>Gammaproteobacteria</taxon>
        <taxon>Vibrionales</taxon>
        <taxon>Vibrionaceae</taxon>
        <taxon>Vibrio</taxon>
    </lineage>
</organism>
<dbReference type="InterPro" id="IPR029043">
    <property type="entry name" value="GcvT/YgfZ_C"/>
</dbReference>
<dbReference type="PANTHER" id="PTHR22602:SF0">
    <property type="entry name" value="TRANSFERASE CAF17, MITOCHONDRIAL-RELATED"/>
    <property type="match status" value="1"/>
</dbReference>
<dbReference type="AlphaFoldDB" id="A0A2S3QZ50"/>
<proteinExistence type="inferred from homology"/>
<dbReference type="InterPro" id="IPR017703">
    <property type="entry name" value="YgfZ/GCV_T_CS"/>
</dbReference>
<feature type="binding site" evidence="4">
    <location>
        <position position="203"/>
    </location>
    <ligand>
        <name>folate</name>
        <dbReference type="ChEBI" id="CHEBI:62501"/>
    </ligand>
</feature>
<dbReference type="Gene3D" id="3.30.70.1400">
    <property type="entry name" value="Aminomethyltransferase beta-barrel domains"/>
    <property type="match status" value="1"/>
</dbReference>
<dbReference type="Gene3D" id="2.40.30.160">
    <property type="match status" value="1"/>
</dbReference>
<dbReference type="Proteomes" id="UP000237466">
    <property type="component" value="Unassembled WGS sequence"/>
</dbReference>
<feature type="domain" description="tRNA-modifying protein YgfZ-like beta-barrel" evidence="5">
    <location>
        <begin position="258"/>
        <end position="325"/>
    </location>
</feature>
<comment type="caution">
    <text evidence="6">The sequence shown here is derived from an EMBL/GenBank/DDBJ whole genome shotgun (WGS) entry which is preliminary data.</text>
</comment>
<dbReference type="GO" id="GO:0005542">
    <property type="term" value="F:folic acid binding"/>
    <property type="evidence" value="ECO:0007669"/>
    <property type="project" value="UniProtKB-UniRule"/>
</dbReference>
<dbReference type="GO" id="GO:0005737">
    <property type="term" value="C:cytoplasm"/>
    <property type="evidence" value="ECO:0007669"/>
    <property type="project" value="UniProtKB-SubCell"/>
</dbReference>
<dbReference type="HAMAP" id="MF_01175">
    <property type="entry name" value="tRNA_modifying_YgfZ"/>
    <property type="match status" value="1"/>
</dbReference>
<protein>
    <recommendedName>
        <fullName evidence="4">tRNA-modifying protein YgfZ</fullName>
    </recommendedName>
</protein>
<evidence type="ECO:0000256" key="1">
    <source>
        <dbReference type="ARBA" id="ARBA00022490"/>
    </source>
</evidence>
<keyword evidence="3 4" id="KW-0290">Folate-binding</keyword>
<accession>A0A2S3QZ50</accession>
<evidence type="ECO:0000313" key="6">
    <source>
        <dbReference type="EMBL" id="POB44508.1"/>
    </source>
</evidence>
<name>A0A2S3QZ50_VIBVL</name>
<dbReference type="SUPFAM" id="SSF103025">
    <property type="entry name" value="Folate-binding domain"/>
    <property type="match status" value="1"/>
</dbReference>
<evidence type="ECO:0000313" key="7">
    <source>
        <dbReference type="Proteomes" id="UP000237466"/>
    </source>
</evidence>
<comment type="similarity">
    <text evidence="4">Belongs to the tRNA-modifying YgfZ family.</text>
</comment>